<accession>A0ABY3SFD8</accession>
<reference evidence="1 2" key="1">
    <citation type="journal article" date="2024" name="Int. J. Syst. Evol. Microbiol.">
        <title>Paenibacillus hexagrammi sp. nov., a novel bacterium isolated from the gut content of Hexagrammos agrammus.</title>
        <authorList>
            <person name="Jung H.K."/>
            <person name="Kim D.G."/>
            <person name="Zin H."/>
            <person name="Park J."/>
            <person name="Jung H."/>
            <person name="Kim Y.O."/>
            <person name="Kong H.J."/>
            <person name="Kim J.W."/>
            <person name="Kim Y.S."/>
        </authorList>
    </citation>
    <scope>NUCLEOTIDE SEQUENCE [LARGE SCALE GENOMIC DNA]</scope>
    <source>
        <strain evidence="1 2">YPD9-1</strain>
    </source>
</reference>
<sequence length="99" mass="11294">MSGKFYITANGYNSYELLDADASFIFKIAKIVTEKFHFTHANPAVGIEQAFMDFVKDGIRITLGWDTWSGCFVMAHDHLGNKYIEEIGNYLDEHPILDK</sequence>
<evidence type="ECO:0000313" key="2">
    <source>
        <dbReference type="Proteomes" id="UP001649230"/>
    </source>
</evidence>
<organism evidence="1 2">
    <name type="scientific">Paenibacillus hexagrammi</name>
    <dbReference type="NCBI Taxonomy" id="2908839"/>
    <lineage>
        <taxon>Bacteria</taxon>
        <taxon>Bacillati</taxon>
        <taxon>Bacillota</taxon>
        <taxon>Bacilli</taxon>
        <taxon>Bacillales</taxon>
        <taxon>Paenibacillaceae</taxon>
        <taxon>Paenibacillus</taxon>
    </lineage>
</organism>
<keyword evidence="2" id="KW-1185">Reference proteome</keyword>
<gene>
    <name evidence="1" type="ORF">L0M14_23785</name>
</gene>
<dbReference type="Proteomes" id="UP001649230">
    <property type="component" value="Chromosome"/>
</dbReference>
<evidence type="ECO:0000313" key="1">
    <source>
        <dbReference type="EMBL" id="UJF32621.1"/>
    </source>
</evidence>
<dbReference type="EMBL" id="CP090978">
    <property type="protein sequence ID" value="UJF32621.1"/>
    <property type="molecule type" value="Genomic_DNA"/>
</dbReference>
<protein>
    <submittedName>
        <fullName evidence="1">Uncharacterized protein</fullName>
    </submittedName>
</protein>
<name>A0ABY3SFD8_9BACL</name>
<proteinExistence type="predicted"/>
<dbReference type="RefSeq" id="WP_235118969.1">
    <property type="nucleotide sequence ID" value="NZ_CP090978.1"/>
</dbReference>